<feature type="compositionally biased region" description="Basic and acidic residues" evidence="4">
    <location>
        <begin position="728"/>
        <end position="757"/>
    </location>
</feature>
<dbReference type="Gene3D" id="3.30.40.100">
    <property type="match status" value="1"/>
</dbReference>
<dbReference type="Pfam" id="PF24756">
    <property type="entry name" value="THD_CWZF3-5-7"/>
    <property type="match status" value="1"/>
</dbReference>
<feature type="compositionally biased region" description="Low complexity" evidence="4">
    <location>
        <begin position="873"/>
        <end position="884"/>
    </location>
</feature>
<feature type="compositionally biased region" description="Basic and acidic residues" evidence="4">
    <location>
        <begin position="338"/>
        <end position="380"/>
    </location>
</feature>
<dbReference type="InterPro" id="IPR011124">
    <property type="entry name" value="Znf_CW"/>
</dbReference>
<feature type="compositionally biased region" description="Basic residues" evidence="4">
    <location>
        <begin position="858"/>
        <end position="868"/>
    </location>
</feature>
<feature type="region of interest" description="Disordered" evidence="4">
    <location>
        <begin position="64"/>
        <end position="160"/>
    </location>
</feature>
<feature type="compositionally biased region" description="Basic and acidic residues" evidence="4">
    <location>
        <begin position="959"/>
        <end position="996"/>
    </location>
</feature>
<dbReference type="InterPro" id="IPR056406">
    <property type="entry name" value="THD_CWZF3/5/7"/>
</dbReference>
<organism evidence="6 7">
    <name type="scientific">Rhynchospora pubera</name>
    <dbReference type="NCBI Taxonomy" id="906938"/>
    <lineage>
        <taxon>Eukaryota</taxon>
        <taxon>Viridiplantae</taxon>
        <taxon>Streptophyta</taxon>
        <taxon>Embryophyta</taxon>
        <taxon>Tracheophyta</taxon>
        <taxon>Spermatophyta</taxon>
        <taxon>Magnoliopsida</taxon>
        <taxon>Liliopsida</taxon>
        <taxon>Poales</taxon>
        <taxon>Cyperaceae</taxon>
        <taxon>Cyperoideae</taxon>
        <taxon>Rhynchosporeae</taxon>
        <taxon>Rhynchospora</taxon>
    </lineage>
</organism>
<feature type="compositionally biased region" description="Basic and acidic residues" evidence="4">
    <location>
        <begin position="781"/>
        <end position="839"/>
    </location>
</feature>
<feature type="compositionally biased region" description="Basic and acidic residues" evidence="4">
    <location>
        <begin position="441"/>
        <end position="470"/>
    </location>
</feature>
<reference evidence="6" key="1">
    <citation type="submission" date="2022-08" db="EMBL/GenBank/DDBJ databases">
        <authorList>
            <person name="Marques A."/>
        </authorList>
    </citation>
    <scope>NUCLEOTIDE SEQUENCE</scope>
    <source>
        <strain evidence="6">RhyPub2mFocal</strain>
        <tissue evidence="6">Leaves</tissue>
    </source>
</reference>
<dbReference type="PROSITE" id="PS51050">
    <property type="entry name" value="ZF_CW"/>
    <property type="match status" value="1"/>
</dbReference>
<feature type="region of interest" description="Disordered" evidence="4">
    <location>
        <begin position="190"/>
        <end position="213"/>
    </location>
</feature>
<feature type="compositionally biased region" description="Basic and acidic residues" evidence="4">
    <location>
        <begin position="306"/>
        <end position="319"/>
    </location>
</feature>
<feature type="compositionally biased region" description="Basic and acidic residues" evidence="4">
    <location>
        <begin position="424"/>
        <end position="434"/>
    </location>
</feature>
<dbReference type="Proteomes" id="UP001140206">
    <property type="component" value="Chromosome 4"/>
</dbReference>
<feature type="compositionally biased region" description="Basic and acidic residues" evidence="4">
    <location>
        <begin position="272"/>
        <end position="287"/>
    </location>
</feature>
<feature type="compositionally biased region" description="Polar residues" evidence="4">
    <location>
        <begin position="1024"/>
        <end position="1042"/>
    </location>
</feature>
<comment type="caution">
    <text evidence="6">The sequence shown here is derived from an EMBL/GenBank/DDBJ whole genome shotgun (WGS) entry which is preliminary data.</text>
</comment>
<dbReference type="PANTHER" id="PTHR46524:SF7">
    <property type="entry name" value="CW-TYPE ZINC FINGER"/>
    <property type="match status" value="1"/>
</dbReference>
<feature type="compositionally biased region" description="Basic and acidic residues" evidence="4">
    <location>
        <begin position="488"/>
        <end position="508"/>
    </location>
</feature>
<evidence type="ECO:0000313" key="6">
    <source>
        <dbReference type="EMBL" id="KAJ4764573.1"/>
    </source>
</evidence>
<keyword evidence="1" id="KW-0479">Metal-binding</keyword>
<evidence type="ECO:0000256" key="4">
    <source>
        <dbReference type="SAM" id="MobiDB-lite"/>
    </source>
</evidence>
<protein>
    <submittedName>
        <fullName evidence="6">CW-type Zinc Finger</fullName>
    </submittedName>
</protein>
<dbReference type="PANTHER" id="PTHR46524">
    <property type="entry name" value="CW-TYPE ZINC FINGER"/>
    <property type="match status" value="1"/>
</dbReference>
<evidence type="ECO:0000313" key="7">
    <source>
        <dbReference type="Proteomes" id="UP001140206"/>
    </source>
</evidence>
<feature type="compositionally biased region" description="Low complexity" evidence="4">
    <location>
        <begin position="771"/>
        <end position="780"/>
    </location>
</feature>
<dbReference type="Pfam" id="PF07496">
    <property type="entry name" value="zf-CW"/>
    <property type="match status" value="1"/>
</dbReference>
<feature type="region of interest" description="Disordered" evidence="4">
    <location>
        <begin position="272"/>
        <end position="508"/>
    </location>
</feature>
<keyword evidence="2" id="KW-0863">Zinc-finger</keyword>
<evidence type="ECO:0000259" key="5">
    <source>
        <dbReference type="PROSITE" id="PS51050"/>
    </source>
</evidence>
<sequence length="1332" mass="146405">MEDSELEEGEACDYALDPDAYSYIDEKIENYLGHLQKEFVGGELSAEHLGAKFGGYGSFLPTHRRSPTVLSQPRSPPKLPNHRNSVSPYNPPLEGTNHNRSVVTGTSISSRNIPKRVPSADNLAIKETLTSEPSSRQLPTQKHNPSKNSVGGGSNDQKTLKVRIKVGNENALRRNNAAIYSGLGLDISPSSSYEASSGGSAGPSAESRGIPSESPQSILEIMTCSLIPGGDLLSPIKGCFMNFTGKTTPPMLKNAPKTSQSLAKSNFLAKEAKGHKLKNSRPDEKNHSHSGSKALKELPALPSKEQTSRVDLVKEKVELVEGDQSYYASKSVENGDVNSKDKPKLKSIRGEKKAVDSNKERFRDSSSLDTQRKNRSETKKKISISKADSVESNKNGDQYAGPSNAMNNFVEVENAAEVKVQPQYDERRVQKEKQSSNSTSTDRKKESVMRSKKLDTLQKHELEKEFTREFSEEDLSEKRKKSGSMKIQNEKDFTSLRESAPKERPSNNRFEKEPVLEVQVNNSVPAPSNTNLTTAEAPVPPIPPVEIKENWVGCDKCHKWRLLPYWTNPESLPKKWHCKLLDWLPGMNRCDVGEEETTAGANALNLVQLPLPVTLNASAVLLPDANVTAPLPGGVQSVSLLPSQISKKKKEHRGGTDLTNPMKKRDKASLKGNLETSSYGSGGLGIESRSADFTAEKQKFKHQNSGRRSDGGDTMGKASNHSKSKNKRPIEPDDSKASKKIKKEDSHSNAKEKRPEPDLPGNAALDAANMSSKKTSLKSSLNERLDTKGAKVERRENFSMPENERLDRVSERIDIAQEKKMREQKHGEKAPNSNRRDMAYAHPSAEATSSSSKVSGSRSRRSKTKLHERRGSPVESVSSSPVRHLSSEKLHRKGIPLKEEVVNIASYTLPMVSPKRGPSTEIDRPSKQPRLSETQRSMAEDFKAVGSSRNVPPEQDSEYLEKKSVQLTDRPNHNENHDGLDQRKMLKSEPKVSSRPKEKHRSHLDKAATAKPQTAGSKLEPEVSRTQIGSSTVNENRIQQNGDFPKAPPPKKPEIANGLPSNAIRQATPNLLDTSSPARRDGHSAVFALLKEARALKHTADRMKNDQSELDSTRLYFEAALKFLQAASLCEPASGDTSRQGETTQAMQIYSDTAKLCEFCAHAYERCKKMGAAALAYKCVEVAYFKAAFYKTPGASRDRHELQATLQMVQLGESPSSSASDIDNLNNHGLAKVASVKDSNSPQVAGVNHLLAGRNQPPMMRILTYANDLTCAFEASRKYQIAFAAVTNPNPAHGEVDANGIASIGSALNFGYHNVKELLQLVRISMECLSLV</sequence>
<evidence type="ECO:0000256" key="3">
    <source>
        <dbReference type="ARBA" id="ARBA00022833"/>
    </source>
</evidence>
<feature type="region of interest" description="Disordered" evidence="4">
    <location>
        <begin position="642"/>
        <end position="1062"/>
    </location>
</feature>
<feature type="compositionally biased region" description="Low complexity" evidence="4">
    <location>
        <begin position="190"/>
        <end position="207"/>
    </location>
</feature>
<gene>
    <name evidence="6" type="ORF">LUZ62_074948</name>
</gene>
<dbReference type="InterPro" id="IPR055300">
    <property type="entry name" value="CWZF3/5/7"/>
</dbReference>
<keyword evidence="7" id="KW-1185">Reference proteome</keyword>
<feature type="compositionally biased region" description="Polar residues" evidence="4">
    <location>
        <begin position="128"/>
        <end position="149"/>
    </location>
</feature>
<feature type="compositionally biased region" description="Polar residues" evidence="4">
    <location>
        <begin position="96"/>
        <end position="112"/>
    </location>
</feature>
<dbReference type="GO" id="GO:0008270">
    <property type="term" value="F:zinc ion binding"/>
    <property type="evidence" value="ECO:0007669"/>
    <property type="project" value="UniProtKB-KW"/>
</dbReference>
<accession>A0AAV8DE75</accession>
<feature type="domain" description="CW-type" evidence="5">
    <location>
        <begin position="545"/>
        <end position="598"/>
    </location>
</feature>
<evidence type="ECO:0000256" key="2">
    <source>
        <dbReference type="ARBA" id="ARBA00022771"/>
    </source>
</evidence>
<proteinExistence type="predicted"/>
<keyword evidence="3" id="KW-0862">Zinc</keyword>
<evidence type="ECO:0000256" key="1">
    <source>
        <dbReference type="ARBA" id="ARBA00022723"/>
    </source>
</evidence>
<name>A0AAV8DE75_9POAL</name>
<dbReference type="EMBL" id="JAMFTS010000004">
    <property type="protein sequence ID" value="KAJ4764573.1"/>
    <property type="molecule type" value="Genomic_DNA"/>
</dbReference>